<evidence type="ECO:0000256" key="1">
    <source>
        <dbReference type="ARBA" id="ARBA00010923"/>
    </source>
</evidence>
<dbReference type="PANTHER" id="PTHR43140">
    <property type="entry name" value="TYPE-1 RESTRICTION ENZYME ECOKI SPECIFICITY PROTEIN"/>
    <property type="match status" value="1"/>
</dbReference>
<keyword evidence="2" id="KW-0680">Restriction system</keyword>
<evidence type="ECO:0000256" key="3">
    <source>
        <dbReference type="ARBA" id="ARBA00023125"/>
    </source>
</evidence>
<dbReference type="InterPro" id="IPR000055">
    <property type="entry name" value="Restrct_endonuc_typeI_TRD"/>
</dbReference>
<dbReference type="KEGG" id="fau:Fraau_0609"/>
<accession>H8L5D1</accession>
<proteinExistence type="inferred from homology"/>
<comment type="similarity">
    <text evidence="1">Belongs to the type-I restriction system S methylase family.</text>
</comment>
<dbReference type="PANTHER" id="PTHR43140:SF1">
    <property type="entry name" value="TYPE I RESTRICTION ENZYME ECOKI SPECIFICITY SUBUNIT"/>
    <property type="match status" value="1"/>
</dbReference>
<evidence type="ECO:0000313" key="5">
    <source>
        <dbReference type="EMBL" id="AFC85088.1"/>
    </source>
</evidence>
<dbReference type="RefSeq" id="WP_014402094.1">
    <property type="nucleotide sequence ID" value="NC_017033.1"/>
</dbReference>
<dbReference type="Proteomes" id="UP000005234">
    <property type="component" value="Chromosome"/>
</dbReference>
<dbReference type="AlphaFoldDB" id="H8L5D1"/>
<dbReference type="InterPro" id="IPR051212">
    <property type="entry name" value="Type-I_RE_S_subunit"/>
</dbReference>
<dbReference type="GO" id="GO:0003677">
    <property type="term" value="F:DNA binding"/>
    <property type="evidence" value="ECO:0007669"/>
    <property type="project" value="UniProtKB-KW"/>
</dbReference>
<keyword evidence="5" id="KW-0540">Nuclease</keyword>
<sequence length="407" mass="45914">MSGVNFLDKLLDGVAVKWTALGDERFVEVANAARRPVKASLRVSGKVPYYGANNIQDYVDGYTHDGEYVLIAEDGSASLANYSVQYVAGKFWANNHVHVVRAKQGLNARFLYHYLCAVDFIPYLPNKDRSKLTKGEMIKIPLPIPCPDKPQKSLEIQGEIARILDGLTELTTELTIELATELTARQKQYNYHREQLLNFENGEVNRLPLGHPAVGGFIRGGGFQKKDFAESGFGCIHYGQIYTHYGTFADSTKTFVSEKFFKKARKARPGDLIIATTSENDEDVCKAVAWLGGEEIAVSGDACIYRHNLNPKYVSYFFQTENFQRQKKLRITGSKVRRVNADDLAKLIIPIPSTEEQVRIVAILDKFEVLNSSVAKGLLREIDIRQKQCEYYRDLLLIFPRTEEVEA</sequence>
<feature type="domain" description="Type I restriction modification DNA specificity" evidence="4">
    <location>
        <begin position="305"/>
        <end position="381"/>
    </location>
</feature>
<dbReference type="GO" id="GO:0004519">
    <property type="term" value="F:endonuclease activity"/>
    <property type="evidence" value="ECO:0007669"/>
    <property type="project" value="UniProtKB-KW"/>
</dbReference>
<evidence type="ECO:0000256" key="2">
    <source>
        <dbReference type="ARBA" id="ARBA00022747"/>
    </source>
</evidence>
<dbReference type="eggNOG" id="COG0732">
    <property type="taxonomic scope" value="Bacteria"/>
</dbReference>
<dbReference type="SUPFAM" id="SSF116734">
    <property type="entry name" value="DNA methylase specificity domain"/>
    <property type="match status" value="2"/>
</dbReference>
<dbReference type="Pfam" id="PF01420">
    <property type="entry name" value="Methylase_S"/>
    <property type="match status" value="2"/>
</dbReference>
<feature type="domain" description="Type I restriction modification DNA specificity" evidence="4">
    <location>
        <begin position="28"/>
        <end position="183"/>
    </location>
</feature>
<keyword evidence="5" id="KW-0255">Endonuclease</keyword>
<dbReference type="InterPro" id="IPR044946">
    <property type="entry name" value="Restrct_endonuc_typeI_TRD_sf"/>
</dbReference>
<dbReference type="HOGENOM" id="CLU_021095_6_0_6"/>
<protein>
    <submittedName>
        <fullName evidence="5">Restriction endonuclease S subunit</fullName>
    </submittedName>
</protein>
<evidence type="ECO:0000259" key="4">
    <source>
        <dbReference type="Pfam" id="PF01420"/>
    </source>
</evidence>
<dbReference type="Gene3D" id="3.90.220.20">
    <property type="entry name" value="DNA methylase specificity domains"/>
    <property type="match status" value="2"/>
</dbReference>
<dbReference type="EMBL" id="CP003350">
    <property type="protein sequence ID" value="AFC85088.1"/>
    <property type="molecule type" value="Genomic_DNA"/>
</dbReference>
<dbReference type="OrthoDB" id="9798929at2"/>
<dbReference type="GO" id="GO:0009307">
    <property type="term" value="P:DNA restriction-modification system"/>
    <property type="evidence" value="ECO:0007669"/>
    <property type="project" value="UniProtKB-KW"/>
</dbReference>
<gene>
    <name evidence="5" type="ordered locus">Fraau_0609</name>
</gene>
<dbReference type="CDD" id="cd17262">
    <property type="entry name" value="RMtype1_S_Aco12261I-TRD2-CR2"/>
    <property type="match status" value="1"/>
</dbReference>
<keyword evidence="3" id="KW-0238">DNA-binding</keyword>
<dbReference type="STRING" id="767434.Fraau_0609"/>
<dbReference type="REBASE" id="46523">
    <property type="entry name" value="S.Fau6220ORF608P"/>
</dbReference>
<name>H8L5D1_FRAAD</name>
<reference evidence="5" key="1">
    <citation type="submission" date="2012-02" db="EMBL/GenBank/DDBJ databases">
        <title>The complete genome of Frateuria aurantia DSM 6220.</title>
        <authorList>
            <consortium name="US DOE Joint Genome Institute (JGI-PGF)"/>
            <person name="Lucas S."/>
            <person name="Copeland A."/>
            <person name="Lapidus A."/>
            <person name="Glavina del Rio T."/>
            <person name="Dalin E."/>
            <person name="Tice H."/>
            <person name="Bruce D."/>
            <person name="Goodwin L."/>
            <person name="Pitluck S."/>
            <person name="Peters L."/>
            <person name="Ovchinnikova G."/>
            <person name="Teshima H."/>
            <person name="Kyrpides N."/>
            <person name="Mavromatis K."/>
            <person name="Ivanova N."/>
            <person name="Brettin T."/>
            <person name="Detter J.C."/>
            <person name="Han C."/>
            <person name="Larimer F."/>
            <person name="Land M."/>
            <person name="Hauser L."/>
            <person name="Markowitz V."/>
            <person name="Cheng J.-F."/>
            <person name="Hugenholtz P."/>
            <person name="Woyke T."/>
            <person name="Wu D."/>
            <person name="Brambilla E."/>
            <person name="Klenk H.-P."/>
            <person name="Eisen J.A."/>
        </authorList>
    </citation>
    <scope>NUCLEOTIDE SEQUENCE</scope>
    <source>
        <strain evidence="5">DSM 6220</strain>
    </source>
</reference>
<keyword evidence="5" id="KW-0378">Hydrolase</keyword>
<evidence type="ECO:0000313" key="6">
    <source>
        <dbReference type="Proteomes" id="UP000005234"/>
    </source>
</evidence>
<keyword evidence="6" id="KW-1185">Reference proteome</keyword>
<dbReference type="CDD" id="cd17268">
    <property type="entry name" value="RMtype1_S_Ara36733I_TRD1-CR1_like"/>
    <property type="match status" value="1"/>
</dbReference>
<organism evidence="5 6">
    <name type="scientific">Frateuria aurantia (strain ATCC 33424 / DSM 6220 / KCTC 2777 / LMG 1558 / NBRC 3245 / NCIMB 13370)</name>
    <name type="common">Acetobacter aurantius</name>
    <dbReference type="NCBI Taxonomy" id="767434"/>
    <lineage>
        <taxon>Bacteria</taxon>
        <taxon>Pseudomonadati</taxon>
        <taxon>Pseudomonadota</taxon>
        <taxon>Gammaproteobacteria</taxon>
        <taxon>Lysobacterales</taxon>
        <taxon>Rhodanobacteraceae</taxon>
        <taxon>Frateuria</taxon>
    </lineage>
</organism>